<gene>
    <name evidence="9" type="primary">ARHGEF37</name>
</gene>
<dbReference type="Pfam" id="PF14604">
    <property type="entry name" value="SH3_9"/>
    <property type="match status" value="1"/>
</dbReference>
<dbReference type="InterPro" id="IPR051492">
    <property type="entry name" value="Dynamin-Rho_GEF"/>
</dbReference>
<dbReference type="SMART" id="SM00721">
    <property type="entry name" value="BAR"/>
    <property type="match status" value="1"/>
</dbReference>
<evidence type="ECO:0000259" key="7">
    <source>
        <dbReference type="PROSITE" id="PS51021"/>
    </source>
</evidence>
<protein>
    <submittedName>
        <fullName evidence="9">Rho guanine nucleotide exchange factor 37 isoform X1</fullName>
    </submittedName>
</protein>
<keyword evidence="1 3" id="KW-0728">SH3 domain</keyword>
<feature type="domain" description="SH3" evidence="5">
    <location>
        <begin position="619"/>
        <end position="682"/>
    </location>
</feature>
<dbReference type="Pfam" id="PF07653">
    <property type="entry name" value="SH3_2"/>
    <property type="match status" value="1"/>
</dbReference>
<dbReference type="InterPro" id="IPR036028">
    <property type="entry name" value="SH3-like_dom_sf"/>
</dbReference>
<dbReference type="GeneID" id="110072281"/>
<dbReference type="SUPFAM" id="SSF103657">
    <property type="entry name" value="BAR/IMD domain-like"/>
    <property type="match status" value="1"/>
</dbReference>
<dbReference type="CDD" id="cd00160">
    <property type="entry name" value="RhoGEF"/>
    <property type="match status" value="1"/>
</dbReference>
<dbReference type="PROSITE" id="PS51021">
    <property type="entry name" value="BAR"/>
    <property type="match status" value="1"/>
</dbReference>
<dbReference type="InterPro" id="IPR001452">
    <property type="entry name" value="SH3_domain"/>
</dbReference>
<proteinExistence type="predicted"/>
<sequence>MCAAPDMANGNSAEISAQEAPEAEEHIYETVEGLGKTEQSQRLAVEELLNTEISYVHNLQLCISDIRSHLQKKQLPEIDLDGLFSNINDILHLSKCFLKELEATVSQEDEQLFRISTLFQELKEEIENVYKIYCADYDQALLLLEMYRKDPKLNKEIGDTLTSTVPHTGASDLTFFLVMPVQRVMKYPLLLQKILDNTPESDRAYQALQAATTAMIEVNANINEYKRQKEVANKYNKPGYLTLRDRLARINAHSIAKKTTRLSRLFMQEAGIVPKTEDKEFDELEEKFQWLASAVTGLKENVASFLGNIEVFLSARPHENELDVGSGTMQLYCQLAGKLHTMVFPAFKKRLEHLVYFPLCNLSETLKGPQKLIKKRFDKRLDYEELEEKQNETGSVTYEEAAAMNTYLAMNSLLVSELPVFNQVALQWLGQLLHSFVSIQKDLAKQVLQEADGGFVQLPHRHLPEADFWKMVKDTLSQAEGQLSSFREKFDTVMPSPQVQPLTPAEERKVLLLVNKHGADKLYQVTSNISGSKEMDLTLQRGQIVALLHDKDTKGNPNRWLVDAGGPRGYAPSGKLQRYHIAQSQKPERQIPAQKESFENLHYSYNCPQTPSLPVQVSTPSLQVVAAYAFTARSSHEVSVQMGQPVTVLELHDKKGSKEWSLVEVNGQRGYVPSSYLATVPAQGPPGWSLPAWPFPAHQT</sequence>
<evidence type="ECO:0000259" key="6">
    <source>
        <dbReference type="PROSITE" id="PS50010"/>
    </source>
</evidence>
<evidence type="ECO:0000256" key="4">
    <source>
        <dbReference type="SAM" id="MobiDB-lite"/>
    </source>
</evidence>
<evidence type="ECO:0000313" key="9">
    <source>
        <dbReference type="RefSeq" id="XP_072846353.1"/>
    </source>
</evidence>
<evidence type="ECO:0000256" key="2">
    <source>
        <dbReference type="ARBA" id="ARBA00022658"/>
    </source>
</evidence>
<dbReference type="Gene3D" id="2.30.30.40">
    <property type="entry name" value="SH3 Domains"/>
    <property type="match status" value="2"/>
</dbReference>
<dbReference type="InterPro" id="IPR004148">
    <property type="entry name" value="BAR_dom"/>
</dbReference>
<dbReference type="PROSITE" id="PS50002">
    <property type="entry name" value="SH3"/>
    <property type="match status" value="2"/>
</dbReference>
<evidence type="ECO:0000256" key="3">
    <source>
        <dbReference type="PROSITE-ProRule" id="PRU00192"/>
    </source>
</evidence>
<dbReference type="SUPFAM" id="SSF50044">
    <property type="entry name" value="SH3-domain"/>
    <property type="match status" value="2"/>
</dbReference>
<evidence type="ECO:0000256" key="1">
    <source>
        <dbReference type="ARBA" id="ARBA00022443"/>
    </source>
</evidence>
<evidence type="ECO:0000259" key="5">
    <source>
        <dbReference type="PROSITE" id="PS50002"/>
    </source>
</evidence>
<feature type="domain" description="SH3" evidence="5">
    <location>
        <begin position="518"/>
        <end position="581"/>
    </location>
</feature>
<dbReference type="SMART" id="SM00326">
    <property type="entry name" value="SH3"/>
    <property type="match status" value="2"/>
</dbReference>
<feature type="domain" description="DH" evidence="6">
    <location>
        <begin position="40"/>
        <end position="225"/>
    </location>
</feature>
<dbReference type="SUPFAM" id="SSF48065">
    <property type="entry name" value="DBL homology domain (DH-domain)"/>
    <property type="match status" value="1"/>
</dbReference>
<dbReference type="PANTHER" id="PTHR22834:SF9">
    <property type="entry name" value="RHO GUANINE NUCLEOTIDE EXCHANGE FACTOR 37"/>
    <property type="match status" value="1"/>
</dbReference>
<dbReference type="PANTHER" id="PTHR22834">
    <property type="entry name" value="NUCLEAR FUSION PROTEIN FUS2"/>
    <property type="match status" value="1"/>
</dbReference>
<dbReference type="CDD" id="cd07589">
    <property type="entry name" value="BAR_DNMBP"/>
    <property type="match status" value="1"/>
</dbReference>
<feature type="region of interest" description="Disordered" evidence="4">
    <location>
        <begin position="1"/>
        <end position="22"/>
    </location>
</feature>
<keyword evidence="8" id="KW-1185">Reference proteome</keyword>
<dbReference type="Proteomes" id="UP001652642">
    <property type="component" value="Chromosome 2"/>
</dbReference>
<accession>A0ABM5FLS8</accession>
<dbReference type="Gene3D" id="1.20.1270.60">
    <property type="entry name" value="Arfaptin homology (AH) domain/BAR domain"/>
    <property type="match status" value="1"/>
</dbReference>
<evidence type="ECO:0000313" key="8">
    <source>
        <dbReference type="Proteomes" id="UP001652642"/>
    </source>
</evidence>
<dbReference type="InterPro" id="IPR000219">
    <property type="entry name" value="DH_dom"/>
</dbReference>
<dbReference type="Pfam" id="PF03114">
    <property type="entry name" value="BAR"/>
    <property type="match status" value="1"/>
</dbReference>
<keyword evidence="2" id="KW-0344">Guanine-nucleotide releasing factor</keyword>
<name>A0ABM5FLS8_9SAUR</name>
<reference evidence="9" key="2">
    <citation type="submission" date="2025-08" db="UniProtKB">
        <authorList>
            <consortium name="RefSeq"/>
        </authorList>
    </citation>
    <scope>IDENTIFICATION</scope>
</reference>
<dbReference type="PROSITE" id="PS50010">
    <property type="entry name" value="DH_2"/>
    <property type="match status" value="1"/>
</dbReference>
<organism evidence="8 9">
    <name type="scientific">Pogona vitticeps</name>
    <name type="common">central bearded dragon</name>
    <dbReference type="NCBI Taxonomy" id="103695"/>
    <lineage>
        <taxon>Eukaryota</taxon>
        <taxon>Metazoa</taxon>
        <taxon>Chordata</taxon>
        <taxon>Craniata</taxon>
        <taxon>Vertebrata</taxon>
        <taxon>Euteleostomi</taxon>
        <taxon>Lepidosauria</taxon>
        <taxon>Squamata</taxon>
        <taxon>Bifurcata</taxon>
        <taxon>Unidentata</taxon>
        <taxon>Episquamata</taxon>
        <taxon>Toxicofera</taxon>
        <taxon>Iguania</taxon>
        <taxon>Acrodonta</taxon>
        <taxon>Agamidae</taxon>
        <taxon>Amphibolurinae</taxon>
        <taxon>Pogona</taxon>
    </lineage>
</organism>
<dbReference type="InterPro" id="IPR035899">
    <property type="entry name" value="DBL_dom_sf"/>
</dbReference>
<dbReference type="Gene3D" id="1.20.900.10">
    <property type="entry name" value="Dbl homology (DH) domain"/>
    <property type="match status" value="1"/>
</dbReference>
<dbReference type="InterPro" id="IPR027267">
    <property type="entry name" value="AH/BAR_dom_sf"/>
</dbReference>
<feature type="domain" description="BAR" evidence="7">
    <location>
        <begin position="266"/>
        <end position="492"/>
    </location>
</feature>
<dbReference type="RefSeq" id="XP_072846353.1">
    <property type="nucleotide sequence ID" value="XM_072990252.1"/>
</dbReference>
<dbReference type="SMART" id="SM00325">
    <property type="entry name" value="RhoGEF"/>
    <property type="match status" value="1"/>
</dbReference>
<dbReference type="Pfam" id="PF00621">
    <property type="entry name" value="RhoGEF"/>
    <property type="match status" value="1"/>
</dbReference>
<reference evidence="8" key="1">
    <citation type="submission" date="2025-05" db="UniProtKB">
        <authorList>
            <consortium name="RefSeq"/>
        </authorList>
    </citation>
    <scope>NUCLEOTIDE SEQUENCE [LARGE SCALE GENOMIC DNA]</scope>
</reference>